<dbReference type="InterPro" id="IPR008868">
    <property type="entry name" value="TniB"/>
</dbReference>
<reference evidence="1 2" key="1">
    <citation type="submission" date="2017-08" db="EMBL/GenBank/DDBJ databases">
        <title>Phylogenetic analysis of Mycobacterium avium complex whole genomes.</title>
        <authorList>
            <person name="Caverly L.J."/>
            <person name="Spilker T."/>
            <person name="Lipuma J."/>
        </authorList>
    </citation>
    <scope>NUCLEOTIDE SEQUENCE [LARGE SCALE GENOMIC DNA]</scope>
    <source>
        <strain evidence="1 2">FLAC0165</strain>
    </source>
</reference>
<sequence>MGPYFTPQSAQLHKRLDVVMEADVHKDGWVTKDAVAIDGLPGLGKTTTVHAFAKKFHDKEIRRHGMYTAAGDERIPVLRVGMRGNTGMTAFNRAACDYYAHPGRRCHDVDELGRRVMTLVRLCETRLFIIDDVHFLHWQRDGGVELNNHFKYIANECPVTVVVIGIGLAERGLLRAGTAQESLAQTARNTTEYGFFGYRNTTAREQRQWRELVASIDDDIVLARHEPGTLVEIADYLYARSGGHIGSLLTLIRRGCAAAILEGSEALTIKLFESIMIDSAAERARAELHAAYGTRPQATKILERYGCSA</sequence>
<dbReference type="AlphaFoldDB" id="A0A2A2ZNE8"/>
<organism evidence="1 2">
    <name type="scientific">Mycobacterium avium</name>
    <dbReference type="NCBI Taxonomy" id="1764"/>
    <lineage>
        <taxon>Bacteria</taxon>
        <taxon>Bacillati</taxon>
        <taxon>Actinomycetota</taxon>
        <taxon>Actinomycetes</taxon>
        <taxon>Mycobacteriales</taxon>
        <taxon>Mycobacteriaceae</taxon>
        <taxon>Mycobacterium</taxon>
        <taxon>Mycobacterium avium complex (MAC)</taxon>
    </lineage>
</organism>
<evidence type="ECO:0000313" key="1">
    <source>
        <dbReference type="EMBL" id="PBA27923.1"/>
    </source>
</evidence>
<dbReference type="InterPro" id="IPR027417">
    <property type="entry name" value="P-loop_NTPase"/>
</dbReference>
<dbReference type="Gene3D" id="3.40.50.300">
    <property type="entry name" value="P-loop containing nucleotide triphosphate hydrolases"/>
    <property type="match status" value="1"/>
</dbReference>
<name>A0A2A2ZNE8_MYCAV</name>
<dbReference type="SUPFAM" id="SSF52540">
    <property type="entry name" value="P-loop containing nucleoside triphosphate hydrolases"/>
    <property type="match status" value="1"/>
</dbReference>
<evidence type="ECO:0000313" key="2">
    <source>
        <dbReference type="Proteomes" id="UP000217768"/>
    </source>
</evidence>
<comment type="caution">
    <text evidence="1">The sequence shown here is derived from an EMBL/GenBank/DDBJ whole genome shotgun (WGS) entry which is preliminary data.</text>
</comment>
<proteinExistence type="predicted"/>
<accession>A0A2A2ZNE8</accession>
<gene>
    <name evidence="1" type="ORF">CKJ66_04810</name>
</gene>
<protein>
    <submittedName>
        <fullName evidence="1">AAA family ATPase</fullName>
    </submittedName>
</protein>
<dbReference type="EMBL" id="NSFD01000005">
    <property type="protein sequence ID" value="PBA27923.1"/>
    <property type="molecule type" value="Genomic_DNA"/>
</dbReference>
<dbReference type="Pfam" id="PF05621">
    <property type="entry name" value="TniB"/>
    <property type="match status" value="1"/>
</dbReference>
<dbReference type="Proteomes" id="UP000217768">
    <property type="component" value="Unassembled WGS sequence"/>
</dbReference>